<evidence type="ECO:0000313" key="2">
    <source>
        <dbReference type="Proteomes" id="UP000034866"/>
    </source>
</evidence>
<gene>
    <name evidence="1" type="ORF">VY86_17285</name>
</gene>
<sequence length="78" mass="8688">MIGDNGQILGIPGKAISHTPEGAYSAANSAELVYRNNMTEHMLYQLSVDNQKDILAVEKGDKAAGCRNYRHRSRDRRL</sequence>
<name>A0A0F7LSQ9_9GAMM</name>
<dbReference type="Proteomes" id="UP000034866">
    <property type="component" value="Chromosome"/>
</dbReference>
<reference evidence="1 2" key="1">
    <citation type="journal article" date="2015" name="J. Biotechnol.">
        <title>Complete genome sequence of Photorhabdus temperata subsp. thracensis 39-8(T), an entomopathogenic bacterium for the improved commercial bioinsecticide.</title>
        <authorList>
            <person name="Kwak Y."/>
            <person name="Shin J.H."/>
        </authorList>
    </citation>
    <scope>NUCLEOTIDE SEQUENCE [LARGE SCALE GENOMIC DNA]</scope>
    <source>
        <strain evidence="1 2">DSM 15199</strain>
    </source>
</reference>
<organism evidence="1 2">
    <name type="scientific">Photorhabdus thracensis</name>
    <dbReference type="NCBI Taxonomy" id="230089"/>
    <lineage>
        <taxon>Bacteria</taxon>
        <taxon>Pseudomonadati</taxon>
        <taxon>Pseudomonadota</taxon>
        <taxon>Gammaproteobacteria</taxon>
        <taxon>Enterobacterales</taxon>
        <taxon>Morganellaceae</taxon>
        <taxon>Photorhabdus</taxon>
    </lineage>
</organism>
<evidence type="ECO:0000313" key="1">
    <source>
        <dbReference type="EMBL" id="AKH64827.1"/>
    </source>
</evidence>
<dbReference type="PATRIC" id="fig|230089.6.peg.3904"/>
<dbReference type="AlphaFoldDB" id="A0A0F7LSQ9"/>
<dbReference type="EMBL" id="CP011104">
    <property type="protein sequence ID" value="AKH64827.1"/>
    <property type="molecule type" value="Genomic_DNA"/>
</dbReference>
<proteinExistence type="predicted"/>
<accession>A0A0F7LSQ9</accession>
<protein>
    <submittedName>
        <fullName evidence="1">Uncharacterized protein</fullName>
    </submittedName>
</protein>
<keyword evidence="2" id="KW-1185">Reference proteome</keyword>
<dbReference type="KEGG" id="ptt:VY86_17285"/>
<reference evidence="2" key="2">
    <citation type="submission" date="2015-03" db="EMBL/GenBank/DDBJ databases">
        <title>Genome sequence of Azospirillum thiophilum strain DSM 21654T.</title>
        <authorList>
            <person name="Kwak Y."/>
            <person name="Shin J.-H."/>
        </authorList>
    </citation>
    <scope>NUCLEOTIDE SEQUENCE [LARGE SCALE GENOMIC DNA]</scope>
    <source>
        <strain evidence="2">DSM 15199</strain>
    </source>
</reference>